<accession>A0A3N2RMK6</accession>
<evidence type="ECO:0000313" key="3">
    <source>
        <dbReference type="Proteomes" id="UP000275910"/>
    </source>
</evidence>
<dbReference type="InterPro" id="IPR009739">
    <property type="entry name" value="LprI-like_N"/>
</dbReference>
<dbReference type="GO" id="GO:0005576">
    <property type="term" value="C:extracellular region"/>
    <property type="evidence" value="ECO:0007669"/>
    <property type="project" value="TreeGrafter"/>
</dbReference>
<proteinExistence type="predicted"/>
<dbReference type="PANTHER" id="PTHR37549:SF1">
    <property type="entry name" value="LIPOPROTEIN LPRI"/>
    <property type="match status" value="1"/>
</dbReference>
<feature type="domain" description="Lysozyme inhibitor LprI-like N-terminal" evidence="1">
    <location>
        <begin position="67"/>
        <end position="130"/>
    </location>
</feature>
<dbReference type="PANTHER" id="PTHR37549">
    <property type="entry name" value="LIPOPROTEIN LPRI"/>
    <property type="match status" value="1"/>
</dbReference>
<dbReference type="Pfam" id="PF07007">
    <property type="entry name" value="LprI"/>
    <property type="match status" value="1"/>
</dbReference>
<dbReference type="EMBL" id="RCTY01000010">
    <property type="protein sequence ID" value="ROU08680.1"/>
    <property type="molecule type" value="Genomic_DNA"/>
</dbReference>
<evidence type="ECO:0000259" key="1">
    <source>
        <dbReference type="Pfam" id="PF07007"/>
    </source>
</evidence>
<dbReference type="Gene3D" id="1.20.1270.180">
    <property type="match status" value="1"/>
</dbReference>
<gene>
    <name evidence="2" type="ORF">D9T17_03245</name>
</gene>
<evidence type="ECO:0000313" key="2">
    <source>
        <dbReference type="EMBL" id="ROU08680.1"/>
    </source>
</evidence>
<organism evidence="2 3">
    <name type="scientific">Lysobacter enzymogenes</name>
    <dbReference type="NCBI Taxonomy" id="69"/>
    <lineage>
        <taxon>Bacteria</taxon>
        <taxon>Pseudomonadati</taxon>
        <taxon>Pseudomonadota</taxon>
        <taxon>Gammaproteobacteria</taxon>
        <taxon>Lysobacterales</taxon>
        <taxon>Lysobacteraceae</taxon>
        <taxon>Lysobacter</taxon>
    </lineage>
</organism>
<protein>
    <submittedName>
        <fullName evidence="2">DUF1311 domain-containing protein</fullName>
    </submittedName>
</protein>
<comment type="caution">
    <text evidence="2">The sequence shown here is derived from an EMBL/GenBank/DDBJ whole genome shotgun (WGS) entry which is preliminary data.</text>
</comment>
<dbReference type="Proteomes" id="UP000275910">
    <property type="component" value="Unassembled WGS sequence"/>
</dbReference>
<dbReference type="AlphaFoldDB" id="A0A3N2RMK6"/>
<dbReference type="InterPro" id="IPR052755">
    <property type="entry name" value="Lysozyme_Inhibitor_LprI"/>
</dbReference>
<name>A0A3N2RMK6_LYSEN</name>
<reference evidence="2 3" key="1">
    <citation type="submission" date="2018-10" db="EMBL/GenBank/DDBJ databases">
        <title>The genome of Lysobacter enzymogenes OH11.</title>
        <authorList>
            <person name="Liu F."/>
            <person name="Zhao Y."/>
            <person name="Qian G."/>
            <person name="Chen Y."/>
            <person name="Xu H."/>
        </authorList>
    </citation>
    <scope>NUCLEOTIDE SEQUENCE [LARGE SCALE GENOMIC DNA]</scope>
    <source>
        <strain evidence="2 3">OH11</strain>
    </source>
</reference>
<sequence length="318" mass="34947">MPTPPPSSARPPAACLRDARHGGACRAVRASLPLQGFRMFRSQALRAGAALALLAVAGLSQAAGFDCRRARTQVEKTICADAELSRLDSEMNELYRQIRAETRGVDGETGKQVDPIAAENARWLEGRNECRDPACIRSAYQQRIAQMRRDWAQALPPPASAPAAPAKDKNAYRYDRHGDFKIFIADFRKAVAADDRAAVAKMTARPFADFSHGSSCLPGNDPCDAQQRQQSASARDAAEVAAKYDRILTASVRAALKANRVRAYSRKRDSGEDENGEVQAPGVIEQGEYLLENDDIHGQRVFKRVDGVYKLQRIPFYS</sequence>